<dbReference type="SUPFAM" id="SSF51445">
    <property type="entry name" value="(Trans)glycosidases"/>
    <property type="match status" value="1"/>
</dbReference>
<protein>
    <submittedName>
        <fullName evidence="6">Cellulase family glycosylhydrolase</fullName>
    </submittedName>
</protein>
<reference evidence="6 7" key="1">
    <citation type="submission" date="2021-08" db="EMBL/GenBank/DDBJ databases">
        <authorList>
            <person name="Tuo L."/>
        </authorList>
    </citation>
    <scope>NUCLEOTIDE SEQUENCE [LARGE SCALE GENOMIC DNA]</scope>
    <source>
        <strain evidence="6 7">JCM 31229</strain>
    </source>
</reference>
<evidence type="ECO:0000256" key="2">
    <source>
        <dbReference type="ARBA" id="ARBA00022801"/>
    </source>
</evidence>
<dbReference type="Proteomes" id="UP000706039">
    <property type="component" value="Unassembled WGS sequence"/>
</dbReference>
<dbReference type="InterPro" id="IPR001547">
    <property type="entry name" value="Glyco_hydro_5"/>
</dbReference>
<dbReference type="PANTHER" id="PTHR31308:SF5">
    <property type="entry name" value="ERGOSTERYL-BETA-GLUCOSIDASE"/>
    <property type="match status" value="1"/>
</dbReference>
<proteinExistence type="inferred from homology"/>
<evidence type="ECO:0000313" key="7">
    <source>
        <dbReference type="Proteomes" id="UP000706039"/>
    </source>
</evidence>
<comment type="similarity">
    <text evidence="1">Belongs to the glycosyl hydrolase 5 (cellulase A) family.</text>
</comment>
<dbReference type="EMBL" id="JAINVV010000015">
    <property type="protein sequence ID" value="MBY8826162.1"/>
    <property type="molecule type" value="Genomic_DNA"/>
</dbReference>
<dbReference type="Pfam" id="PF18564">
    <property type="entry name" value="Glyco_hydro_5_C"/>
    <property type="match status" value="1"/>
</dbReference>
<dbReference type="Gene3D" id="3.20.20.80">
    <property type="entry name" value="Glycosidases"/>
    <property type="match status" value="2"/>
</dbReference>
<dbReference type="InterPro" id="IPR052066">
    <property type="entry name" value="Glycosphingolipid_Hydrolases"/>
</dbReference>
<sequence>MSIQRVRQHGGLFLDASGGQMMLRGVNLGGDCKVPWPDGGTQFPSDFSDHRSVSFVGRPFPIDEADEHLGRIAGWGFNTLRLLTTWEAVEHAGPGLYDGDYLDYFAEVARIAGTHGLHLFVDFHQDVWSRMSGGDGAPGWTFEAVGLDFTRFDAAEAAHVMQARYDYGSAEKLQAAYPQMSWGSNYRLPANGIMWSLFWGGRLFAPGFEIEGETVQDFLQNRYLGAMDQIARRLAGLPNVIGFDTLNEPGLGWMGEALSYRHLAASEARPDRPRIGPALAPLDALAMAQGLPVTVPVLTRDAGGRAVPTGTRSFNGKHVRIWRDDAPCPFERAGAYRIDGDVAVPIDEDHFRTQGGQRLSMPEHGFAPFFHKVAATIRRHRADWSIFAEMDPFAHVSGRNFPADLPERTVNASHWYDVGTLYLKRFDPDDHHDVMTGTAERGLEAIGARYRDQLSALAGESAHFPGGAPTLIGEFGIPYDLSEGEAYDRWAQGERDGLWGQHEAALSLMYDAMDALGLHSTQWNYTASNRNDLAIGDGWNQEDLSIFSRDQQDDPADPSSGGRAVAGFSRPYAQRIQGRLRGMRFDRTCRSFRLEFTADAAIGGATEIHVPRVHYPAGFTVRFEGVPGDLHMSPERQRVAIRALASGPAWLAIEPA</sequence>
<name>A0ABS7PXU2_9SPHN</name>
<keyword evidence="2" id="KW-0378">Hydrolase</keyword>
<feature type="domain" description="Glycoside hydrolase family 5 C-terminal" evidence="5">
    <location>
        <begin position="570"/>
        <end position="642"/>
    </location>
</feature>
<dbReference type="Gene3D" id="2.60.40.1180">
    <property type="entry name" value="Golgi alpha-mannosidase II"/>
    <property type="match status" value="1"/>
</dbReference>
<dbReference type="Pfam" id="PF00150">
    <property type="entry name" value="Cellulase"/>
    <property type="match status" value="1"/>
</dbReference>
<evidence type="ECO:0000256" key="3">
    <source>
        <dbReference type="ARBA" id="ARBA00023295"/>
    </source>
</evidence>
<feature type="domain" description="Glycoside hydrolase family 5" evidence="4">
    <location>
        <begin position="65"/>
        <end position="128"/>
    </location>
</feature>
<evidence type="ECO:0000313" key="6">
    <source>
        <dbReference type="EMBL" id="MBY8826162.1"/>
    </source>
</evidence>
<evidence type="ECO:0000259" key="5">
    <source>
        <dbReference type="Pfam" id="PF18564"/>
    </source>
</evidence>
<evidence type="ECO:0000259" key="4">
    <source>
        <dbReference type="Pfam" id="PF00150"/>
    </source>
</evidence>
<dbReference type="InterPro" id="IPR017853">
    <property type="entry name" value="GH"/>
</dbReference>
<dbReference type="PANTHER" id="PTHR31308">
    <property type="match status" value="1"/>
</dbReference>
<dbReference type="InterPro" id="IPR013780">
    <property type="entry name" value="Glyco_hydro_b"/>
</dbReference>
<dbReference type="InterPro" id="IPR041036">
    <property type="entry name" value="GH5_C"/>
</dbReference>
<keyword evidence="7" id="KW-1185">Reference proteome</keyword>
<comment type="caution">
    <text evidence="6">The sequence shown here is derived from an EMBL/GenBank/DDBJ whole genome shotgun (WGS) entry which is preliminary data.</text>
</comment>
<keyword evidence="3" id="KW-0326">Glycosidase</keyword>
<gene>
    <name evidence="6" type="ORF">K7G82_27925</name>
</gene>
<organism evidence="6 7">
    <name type="scientific">Sphingomonas colocasiae</name>
    <dbReference type="NCBI Taxonomy" id="1848973"/>
    <lineage>
        <taxon>Bacteria</taxon>
        <taxon>Pseudomonadati</taxon>
        <taxon>Pseudomonadota</taxon>
        <taxon>Alphaproteobacteria</taxon>
        <taxon>Sphingomonadales</taxon>
        <taxon>Sphingomonadaceae</taxon>
        <taxon>Sphingomonas</taxon>
    </lineage>
</organism>
<dbReference type="RefSeq" id="WP_222993560.1">
    <property type="nucleotide sequence ID" value="NZ_JAINVV010000015.1"/>
</dbReference>
<accession>A0ABS7PXU2</accession>
<evidence type="ECO:0000256" key="1">
    <source>
        <dbReference type="ARBA" id="ARBA00005641"/>
    </source>
</evidence>